<evidence type="ECO:0000313" key="2">
    <source>
        <dbReference type="Proteomes" id="UP001215280"/>
    </source>
</evidence>
<evidence type="ECO:0000313" key="1">
    <source>
        <dbReference type="EMBL" id="KAJ7758472.1"/>
    </source>
</evidence>
<dbReference type="EMBL" id="JARJLG010000055">
    <property type="protein sequence ID" value="KAJ7758472.1"/>
    <property type="molecule type" value="Genomic_DNA"/>
</dbReference>
<dbReference type="AlphaFoldDB" id="A0AAD7NFU8"/>
<organism evidence="1 2">
    <name type="scientific">Mycena maculata</name>
    <dbReference type="NCBI Taxonomy" id="230809"/>
    <lineage>
        <taxon>Eukaryota</taxon>
        <taxon>Fungi</taxon>
        <taxon>Dikarya</taxon>
        <taxon>Basidiomycota</taxon>
        <taxon>Agaricomycotina</taxon>
        <taxon>Agaricomycetes</taxon>
        <taxon>Agaricomycetidae</taxon>
        <taxon>Agaricales</taxon>
        <taxon>Marasmiineae</taxon>
        <taxon>Mycenaceae</taxon>
        <taxon>Mycena</taxon>
    </lineage>
</organism>
<reference evidence="1" key="1">
    <citation type="submission" date="2023-03" db="EMBL/GenBank/DDBJ databases">
        <title>Massive genome expansion in bonnet fungi (Mycena s.s.) driven by repeated elements and novel gene families across ecological guilds.</title>
        <authorList>
            <consortium name="Lawrence Berkeley National Laboratory"/>
            <person name="Harder C.B."/>
            <person name="Miyauchi S."/>
            <person name="Viragh M."/>
            <person name="Kuo A."/>
            <person name="Thoen E."/>
            <person name="Andreopoulos B."/>
            <person name="Lu D."/>
            <person name="Skrede I."/>
            <person name="Drula E."/>
            <person name="Henrissat B."/>
            <person name="Morin E."/>
            <person name="Kohler A."/>
            <person name="Barry K."/>
            <person name="LaButti K."/>
            <person name="Morin E."/>
            <person name="Salamov A."/>
            <person name="Lipzen A."/>
            <person name="Mereny Z."/>
            <person name="Hegedus B."/>
            <person name="Baldrian P."/>
            <person name="Stursova M."/>
            <person name="Weitz H."/>
            <person name="Taylor A."/>
            <person name="Grigoriev I.V."/>
            <person name="Nagy L.G."/>
            <person name="Martin F."/>
            <person name="Kauserud H."/>
        </authorList>
    </citation>
    <scope>NUCLEOTIDE SEQUENCE</scope>
    <source>
        <strain evidence="1">CBHHK188m</strain>
    </source>
</reference>
<sequence length="72" mass="7659">MSSRDNIECFSSSTVVATAHGAFEIVVVCLTVTALTKILQDAQMVLKAVEAASEELNGALISLLMVEYTPRA</sequence>
<comment type="caution">
    <text evidence="1">The sequence shown here is derived from an EMBL/GenBank/DDBJ whole genome shotgun (WGS) entry which is preliminary data.</text>
</comment>
<keyword evidence="2" id="KW-1185">Reference proteome</keyword>
<gene>
    <name evidence="1" type="ORF">DFH07DRAFT_958323</name>
</gene>
<accession>A0AAD7NFU8</accession>
<protein>
    <submittedName>
        <fullName evidence="1">Uncharacterized protein</fullName>
    </submittedName>
</protein>
<name>A0AAD7NFU8_9AGAR</name>
<proteinExistence type="predicted"/>
<dbReference type="Proteomes" id="UP001215280">
    <property type="component" value="Unassembled WGS sequence"/>
</dbReference>